<dbReference type="RefSeq" id="WP_105358177.1">
    <property type="nucleotide sequence ID" value="NZ_PUIA01000074.1"/>
</dbReference>
<evidence type="ECO:0000256" key="4">
    <source>
        <dbReference type="ARBA" id="ARBA00023065"/>
    </source>
</evidence>
<evidence type="ECO:0000256" key="8">
    <source>
        <dbReference type="SAM" id="Phobius"/>
    </source>
</evidence>
<dbReference type="InterPro" id="IPR000711">
    <property type="entry name" value="ATPase_OSCP/dsu"/>
</dbReference>
<keyword evidence="7" id="KW-0175">Coiled coil</keyword>
<dbReference type="OrthoDB" id="466272at2"/>
<evidence type="ECO:0000256" key="3">
    <source>
        <dbReference type="ARBA" id="ARBA00022781"/>
    </source>
</evidence>
<dbReference type="CDD" id="cd06503">
    <property type="entry name" value="ATP-synt_Fo_b"/>
    <property type="match status" value="1"/>
</dbReference>
<evidence type="ECO:0000256" key="1">
    <source>
        <dbReference type="ARBA" id="ARBA00004370"/>
    </source>
</evidence>
<comment type="subcellular location">
    <subcellularLocation>
        <location evidence="1">Membrane</location>
    </subcellularLocation>
</comment>
<keyword evidence="6" id="KW-0066">ATP synthesis</keyword>
<evidence type="ECO:0000256" key="6">
    <source>
        <dbReference type="ARBA" id="ARBA00023310"/>
    </source>
</evidence>
<name>A0A2S8F0D1_9BACT</name>
<reference evidence="9 10" key="1">
    <citation type="submission" date="2018-02" db="EMBL/GenBank/DDBJ databases">
        <title>Comparative genomes isolates from brazilian mangrove.</title>
        <authorList>
            <person name="Araujo J.E."/>
            <person name="Taketani R.G."/>
            <person name="Silva M.C.P."/>
            <person name="Loureco M.V."/>
            <person name="Andreote F.D."/>
        </authorList>
    </citation>
    <scope>NUCLEOTIDE SEQUENCE [LARGE SCALE GENOMIC DNA]</scope>
    <source>
        <strain evidence="9 10">HEX-2 MGV</strain>
    </source>
</reference>
<dbReference type="InterPro" id="IPR050059">
    <property type="entry name" value="ATP_synthase_B_chain"/>
</dbReference>
<dbReference type="PANTHER" id="PTHR33445:SF2">
    <property type="entry name" value="ATP SYNTHASE SUBUNIT B', CHLOROPLASTIC"/>
    <property type="match status" value="1"/>
</dbReference>
<keyword evidence="5 8" id="KW-0472">Membrane</keyword>
<dbReference type="GO" id="GO:0016020">
    <property type="term" value="C:membrane"/>
    <property type="evidence" value="ECO:0007669"/>
    <property type="project" value="UniProtKB-SubCell"/>
</dbReference>
<organism evidence="9 10">
    <name type="scientific">Blastopirellula marina</name>
    <dbReference type="NCBI Taxonomy" id="124"/>
    <lineage>
        <taxon>Bacteria</taxon>
        <taxon>Pseudomonadati</taxon>
        <taxon>Planctomycetota</taxon>
        <taxon>Planctomycetia</taxon>
        <taxon>Pirellulales</taxon>
        <taxon>Pirellulaceae</taxon>
        <taxon>Blastopirellula</taxon>
    </lineage>
</organism>
<comment type="caution">
    <text evidence="9">The sequence shown here is derived from an EMBL/GenBank/DDBJ whole genome shotgun (WGS) entry which is preliminary data.</text>
</comment>
<dbReference type="AlphaFoldDB" id="A0A2S8F0D1"/>
<feature type="coiled-coil region" evidence="7">
    <location>
        <begin position="34"/>
        <end position="116"/>
    </location>
</feature>
<proteinExistence type="predicted"/>
<dbReference type="GO" id="GO:0046933">
    <property type="term" value="F:proton-transporting ATP synthase activity, rotational mechanism"/>
    <property type="evidence" value="ECO:0007669"/>
    <property type="project" value="InterPro"/>
</dbReference>
<keyword evidence="8" id="KW-0812">Transmembrane</keyword>
<keyword evidence="4" id="KW-0406">Ion transport</keyword>
<keyword evidence="3" id="KW-0375">Hydrogen ion transport</keyword>
<sequence length="244" mass="26917">MGDSLWTFAFEIVNFLMLAGLLGWFFFKPVRNAIEKERDETRRLEEQSKAKLSQAESIERDLNQQKQTVIEEIEKMRLAATASATQEREQILAKARAEANKELDLLKLKAIHIEQANASRLSQFIVEKTTAIISRLLQDIDGPELESALMGATVRQLEALSAETLSPVSVESAVELDSAAKERICVALKQPAKSVSFRVLPELIGGLRISTAQGLVDASIAGLSRYAKQELLDEVSQSPGHSIA</sequence>
<evidence type="ECO:0000313" key="9">
    <source>
        <dbReference type="EMBL" id="PQO25621.1"/>
    </source>
</evidence>
<gene>
    <name evidence="9" type="ORF">C5Y96_22630</name>
</gene>
<protein>
    <submittedName>
        <fullName evidence="9">Uncharacterized protein</fullName>
    </submittedName>
</protein>
<dbReference type="Pfam" id="PF00213">
    <property type="entry name" value="OSCP"/>
    <property type="match status" value="1"/>
</dbReference>
<dbReference type="EMBL" id="PUIA01000074">
    <property type="protein sequence ID" value="PQO25621.1"/>
    <property type="molecule type" value="Genomic_DNA"/>
</dbReference>
<evidence type="ECO:0000256" key="7">
    <source>
        <dbReference type="SAM" id="Coils"/>
    </source>
</evidence>
<evidence type="ECO:0000313" key="10">
    <source>
        <dbReference type="Proteomes" id="UP000240009"/>
    </source>
</evidence>
<evidence type="ECO:0000256" key="5">
    <source>
        <dbReference type="ARBA" id="ARBA00023136"/>
    </source>
</evidence>
<accession>A0A2S8F0D1</accession>
<evidence type="ECO:0000256" key="2">
    <source>
        <dbReference type="ARBA" id="ARBA00022448"/>
    </source>
</evidence>
<dbReference type="PANTHER" id="PTHR33445">
    <property type="entry name" value="ATP SYNTHASE SUBUNIT B', CHLOROPLASTIC"/>
    <property type="match status" value="1"/>
</dbReference>
<keyword evidence="8" id="KW-1133">Transmembrane helix</keyword>
<dbReference type="Proteomes" id="UP000240009">
    <property type="component" value="Unassembled WGS sequence"/>
</dbReference>
<keyword evidence="2" id="KW-0813">Transport</keyword>
<dbReference type="GO" id="GO:0046961">
    <property type="term" value="F:proton-transporting ATPase activity, rotational mechanism"/>
    <property type="evidence" value="ECO:0007669"/>
    <property type="project" value="TreeGrafter"/>
</dbReference>
<feature type="transmembrane region" description="Helical" evidence="8">
    <location>
        <begin position="6"/>
        <end position="27"/>
    </location>
</feature>